<name>A0A6A6UMJ8_9PEZI</name>
<dbReference type="Proteomes" id="UP000799302">
    <property type="component" value="Unassembled WGS sequence"/>
</dbReference>
<feature type="compositionally biased region" description="Low complexity" evidence="1">
    <location>
        <begin position="16"/>
        <end position="26"/>
    </location>
</feature>
<dbReference type="AlphaFoldDB" id="A0A6A6UMJ8"/>
<dbReference type="PANTHER" id="PTHR34309">
    <property type="entry name" value="SLR1406 PROTEIN"/>
    <property type="match status" value="1"/>
</dbReference>
<proteinExistence type="predicted"/>
<dbReference type="InterPro" id="IPR005624">
    <property type="entry name" value="PduO/GlcC-like"/>
</dbReference>
<dbReference type="OrthoDB" id="5075159at2759"/>
<organism evidence="2 3">
    <name type="scientific">Microthyrium microscopicum</name>
    <dbReference type="NCBI Taxonomy" id="703497"/>
    <lineage>
        <taxon>Eukaryota</taxon>
        <taxon>Fungi</taxon>
        <taxon>Dikarya</taxon>
        <taxon>Ascomycota</taxon>
        <taxon>Pezizomycotina</taxon>
        <taxon>Dothideomycetes</taxon>
        <taxon>Dothideomycetes incertae sedis</taxon>
        <taxon>Microthyriales</taxon>
        <taxon>Microthyriaceae</taxon>
        <taxon>Microthyrium</taxon>
    </lineage>
</organism>
<feature type="region of interest" description="Disordered" evidence="1">
    <location>
        <begin position="1"/>
        <end position="26"/>
    </location>
</feature>
<sequence length="161" mass="16315">MPVAVESMAAPESMTAPVPSAAADPSPSILTHAQAQSVIEAAVKKATEIKVPSNIAVTDPAGHLLSFLRMDGAVLVSIDVAQRKARTVAMFGGKYRTGDLYNATAPGGPLYGMQLTNNGLLFFGGGVPLKSNGQFVGALGVSGGSVEQDVQVATAAAASFK</sequence>
<dbReference type="EMBL" id="MU004231">
    <property type="protein sequence ID" value="KAF2673479.1"/>
    <property type="molecule type" value="Genomic_DNA"/>
</dbReference>
<dbReference type="InterPro" id="IPR052517">
    <property type="entry name" value="GlcG_carb_metab_protein"/>
</dbReference>
<dbReference type="SUPFAM" id="SSF143744">
    <property type="entry name" value="GlcG-like"/>
    <property type="match status" value="1"/>
</dbReference>
<evidence type="ECO:0000256" key="1">
    <source>
        <dbReference type="SAM" id="MobiDB-lite"/>
    </source>
</evidence>
<protein>
    <submittedName>
        <fullName evidence="2">DUF336-domain-containing protein</fullName>
    </submittedName>
</protein>
<dbReference type="InterPro" id="IPR038084">
    <property type="entry name" value="PduO/GlcC-like_sf"/>
</dbReference>
<dbReference type="Pfam" id="PF03928">
    <property type="entry name" value="HbpS-like"/>
    <property type="match status" value="1"/>
</dbReference>
<evidence type="ECO:0000313" key="2">
    <source>
        <dbReference type="EMBL" id="KAF2673479.1"/>
    </source>
</evidence>
<gene>
    <name evidence="2" type="ORF">BT63DRAFT_158040</name>
</gene>
<accession>A0A6A6UMJ8</accession>
<keyword evidence="3" id="KW-1185">Reference proteome</keyword>
<evidence type="ECO:0000313" key="3">
    <source>
        <dbReference type="Proteomes" id="UP000799302"/>
    </source>
</evidence>
<reference evidence="2" key="1">
    <citation type="journal article" date="2020" name="Stud. Mycol.">
        <title>101 Dothideomycetes genomes: a test case for predicting lifestyles and emergence of pathogens.</title>
        <authorList>
            <person name="Haridas S."/>
            <person name="Albert R."/>
            <person name="Binder M."/>
            <person name="Bloem J."/>
            <person name="Labutti K."/>
            <person name="Salamov A."/>
            <person name="Andreopoulos B."/>
            <person name="Baker S."/>
            <person name="Barry K."/>
            <person name="Bills G."/>
            <person name="Bluhm B."/>
            <person name="Cannon C."/>
            <person name="Castanera R."/>
            <person name="Culley D."/>
            <person name="Daum C."/>
            <person name="Ezra D."/>
            <person name="Gonzalez J."/>
            <person name="Henrissat B."/>
            <person name="Kuo A."/>
            <person name="Liang C."/>
            <person name="Lipzen A."/>
            <person name="Lutzoni F."/>
            <person name="Magnuson J."/>
            <person name="Mondo S."/>
            <person name="Nolan M."/>
            <person name="Ohm R."/>
            <person name="Pangilinan J."/>
            <person name="Park H.-J."/>
            <person name="Ramirez L."/>
            <person name="Alfaro M."/>
            <person name="Sun H."/>
            <person name="Tritt A."/>
            <person name="Yoshinaga Y."/>
            <person name="Zwiers L.-H."/>
            <person name="Turgeon B."/>
            <person name="Goodwin S."/>
            <person name="Spatafora J."/>
            <person name="Crous P."/>
            <person name="Grigoriev I."/>
        </authorList>
    </citation>
    <scope>NUCLEOTIDE SEQUENCE</scope>
    <source>
        <strain evidence="2">CBS 115976</strain>
    </source>
</reference>
<dbReference type="PANTHER" id="PTHR34309:SF1">
    <property type="entry name" value="PROTEIN GLCG"/>
    <property type="match status" value="1"/>
</dbReference>
<dbReference type="Gene3D" id="3.30.450.150">
    <property type="entry name" value="Haem-degrading domain"/>
    <property type="match status" value="1"/>
</dbReference>